<gene>
    <name evidence="1" type="ORF">AVEN_103092_1</name>
</gene>
<proteinExistence type="predicted"/>
<reference evidence="1 2" key="1">
    <citation type="journal article" date="2019" name="Sci. Rep.">
        <title>Orb-weaving spider Araneus ventricosus genome elucidates the spidroin gene catalogue.</title>
        <authorList>
            <person name="Kono N."/>
            <person name="Nakamura H."/>
            <person name="Ohtoshi R."/>
            <person name="Moran D.A.P."/>
            <person name="Shinohara A."/>
            <person name="Yoshida Y."/>
            <person name="Fujiwara M."/>
            <person name="Mori M."/>
            <person name="Tomita M."/>
            <person name="Arakawa K."/>
        </authorList>
    </citation>
    <scope>NUCLEOTIDE SEQUENCE [LARGE SCALE GENOMIC DNA]</scope>
</reference>
<accession>A0A4Y2U3C8</accession>
<dbReference type="Proteomes" id="UP000499080">
    <property type="component" value="Unassembled WGS sequence"/>
</dbReference>
<dbReference type="AlphaFoldDB" id="A0A4Y2U3C8"/>
<organism evidence="1 2">
    <name type="scientific">Araneus ventricosus</name>
    <name type="common">Orbweaver spider</name>
    <name type="synonym">Epeira ventricosa</name>
    <dbReference type="NCBI Taxonomy" id="182803"/>
    <lineage>
        <taxon>Eukaryota</taxon>
        <taxon>Metazoa</taxon>
        <taxon>Ecdysozoa</taxon>
        <taxon>Arthropoda</taxon>
        <taxon>Chelicerata</taxon>
        <taxon>Arachnida</taxon>
        <taxon>Araneae</taxon>
        <taxon>Araneomorphae</taxon>
        <taxon>Entelegynae</taxon>
        <taxon>Araneoidea</taxon>
        <taxon>Araneidae</taxon>
        <taxon>Araneus</taxon>
    </lineage>
</organism>
<evidence type="ECO:0000313" key="1">
    <source>
        <dbReference type="EMBL" id="GBO07112.1"/>
    </source>
</evidence>
<dbReference type="EMBL" id="BGPR01033245">
    <property type="protein sequence ID" value="GBO07112.1"/>
    <property type="molecule type" value="Genomic_DNA"/>
</dbReference>
<keyword evidence="2" id="KW-1185">Reference proteome</keyword>
<sequence>MGDLCRWLSYRVQFHMDGQTDLLWIPIFDRNLQLCREDHITMEPFHFKRRLLQTLSKLFLLRFRFDEGSCIVWCGTLNSAKQSDVVVMHQIVRMMLEVVP</sequence>
<evidence type="ECO:0000313" key="2">
    <source>
        <dbReference type="Proteomes" id="UP000499080"/>
    </source>
</evidence>
<comment type="caution">
    <text evidence="1">The sequence shown here is derived from an EMBL/GenBank/DDBJ whole genome shotgun (WGS) entry which is preliminary data.</text>
</comment>
<name>A0A4Y2U3C8_ARAVE</name>
<protein>
    <submittedName>
        <fullName evidence="1">Uncharacterized protein</fullName>
    </submittedName>
</protein>